<dbReference type="AlphaFoldDB" id="A0A2P4XTM0"/>
<accession>A0A2P4XTM0</accession>
<dbReference type="Proteomes" id="UP000237271">
    <property type="component" value="Unassembled WGS sequence"/>
</dbReference>
<dbReference type="EMBL" id="NCKW01008001">
    <property type="protein sequence ID" value="POM68918.1"/>
    <property type="molecule type" value="Genomic_DNA"/>
</dbReference>
<dbReference type="OrthoDB" id="121783at2759"/>
<organism evidence="2 3">
    <name type="scientific">Phytophthora palmivora</name>
    <dbReference type="NCBI Taxonomy" id="4796"/>
    <lineage>
        <taxon>Eukaryota</taxon>
        <taxon>Sar</taxon>
        <taxon>Stramenopiles</taxon>
        <taxon>Oomycota</taxon>
        <taxon>Peronosporomycetes</taxon>
        <taxon>Peronosporales</taxon>
        <taxon>Peronosporaceae</taxon>
        <taxon>Phytophthora</taxon>
    </lineage>
</organism>
<reference evidence="2 3" key="1">
    <citation type="journal article" date="2017" name="Genome Biol. Evol.">
        <title>Phytophthora megakarya and P. palmivora, closely related causal agents of cacao black pod rot, underwent increases in genome sizes and gene numbers by different mechanisms.</title>
        <authorList>
            <person name="Ali S.S."/>
            <person name="Shao J."/>
            <person name="Lary D.J."/>
            <person name="Kronmiller B."/>
            <person name="Shen D."/>
            <person name="Strem M.D."/>
            <person name="Amoako-Attah I."/>
            <person name="Akrofi A.Y."/>
            <person name="Begoude B.A."/>
            <person name="Ten Hoopen G.M."/>
            <person name="Coulibaly K."/>
            <person name="Kebe B.I."/>
            <person name="Melnick R.L."/>
            <person name="Guiltinan M.J."/>
            <person name="Tyler B.M."/>
            <person name="Meinhardt L.W."/>
            <person name="Bailey B.A."/>
        </authorList>
    </citation>
    <scope>NUCLEOTIDE SEQUENCE [LARGE SCALE GENOMIC DNA]</scope>
    <source>
        <strain evidence="3">sbr112.9</strain>
    </source>
</reference>
<evidence type="ECO:0000313" key="3">
    <source>
        <dbReference type="Proteomes" id="UP000237271"/>
    </source>
</evidence>
<sequence length="140" mass="16205">MWMDRLPVHMLSTGGSRRPSTVMRRFHGEMKAVPAPVLMRDYHRWMGGVDVHDQLGMQRYSAQLANKTRKYYKTLFSDLFDMVLIRAHCAPLLPEGEQQETTPALRIFGDLLAVDSPEAFDASELQAQKNEQRRPQREMD</sequence>
<dbReference type="PANTHER" id="PTHR46599:SF3">
    <property type="entry name" value="PIGGYBAC TRANSPOSABLE ELEMENT-DERIVED PROTEIN 4"/>
    <property type="match status" value="1"/>
</dbReference>
<gene>
    <name evidence="2" type="ORF">PHPALM_14857</name>
</gene>
<evidence type="ECO:0000256" key="1">
    <source>
        <dbReference type="SAM" id="MobiDB-lite"/>
    </source>
</evidence>
<feature type="region of interest" description="Disordered" evidence="1">
    <location>
        <begin position="120"/>
        <end position="140"/>
    </location>
</feature>
<name>A0A2P4XTM0_9STRA</name>
<comment type="caution">
    <text evidence="2">The sequence shown here is derived from an EMBL/GenBank/DDBJ whole genome shotgun (WGS) entry which is preliminary data.</text>
</comment>
<protein>
    <recommendedName>
        <fullName evidence="4">PiggyBac transposable element-derived protein domain-containing protein</fullName>
    </recommendedName>
</protein>
<proteinExistence type="predicted"/>
<keyword evidence="3" id="KW-1185">Reference proteome</keyword>
<feature type="compositionally biased region" description="Basic and acidic residues" evidence="1">
    <location>
        <begin position="130"/>
        <end position="140"/>
    </location>
</feature>
<evidence type="ECO:0000313" key="2">
    <source>
        <dbReference type="EMBL" id="POM68918.1"/>
    </source>
</evidence>
<evidence type="ECO:0008006" key="4">
    <source>
        <dbReference type="Google" id="ProtNLM"/>
    </source>
</evidence>
<dbReference type="PANTHER" id="PTHR46599">
    <property type="entry name" value="PIGGYBAC TRANSPOSABLE ELEMENT-DERIVED PROTEIN 4"/>
    <property type="match status" value="1"/>
</dbReference>